<sequence length="77" mass="8523">MADMLAREAVEDRTVLGREPDMLLQLPHERVIHDRLRSDRGRAEGARAGTLIRGRLAPGTGPAAASRGPAQRRRMVR</sequence>
<dbReference type="AlphaFoldDB" id="A0AA37WXJ4"/>
<dbReference type="Proteomes" id="UP001157440">
    <property type="component" value="Unassembled WGS sequence"/>
</dbReference>
<feature type="region of interest" description="Disordered" evidence="1">
    <location>
        <begin position="37"/>
        <end position="77"/>
    </location>
</feature>
<comment type="caution">
    <text evidence="2">The sequence shown here is derived from an EMBL/GenBank/DDBJ whole genome shotgun (WGS) entry which is preliminary data.</text>
</comment>
<protein>
    <submittedName>
        <fullName evidence="2">Uncharacterized protein</fullName>
    </submittedName>
</protein>
<keyword evidence="3" id="KW-1185">Reference proteome</keyword>
<dbReference type="EMBL" id="BSPL01000038">
    <property type="protein sequence ID" value="GLS74518.1"/>
    <property type="molecule type" value="Genomic_DNA"/>
</dbReference>
<proteinExistence type="predicted"/>
<accession>A0AA37WXJ4</accession>
<name>A0AA37WXJ4_9HYPH</name>
<evidence type="ECO:0000256" key="1">
    <source>
        <dbReference type="SAM" id="MobiDB-lite"/>
    </source>
</evidence>
<evidence type="ECO:0000313" key="3">
    <source>
        <dbReference type="Proteomes" id="UP001157440"/>
    </source>
</evidence>
<evidence type="ECO:0000313" key="2">
    <source>
        <dbReference type="EMBL" id="GLS74518.1"/>
    </source>
</evidence>
<reference evidence="3" key="1">
    <citation type="journal article" date="2019" name="Int. J. Syst. Evol. Microbiol.">
        <title>The Global Catalogue of Microorganisms (GCM) 10K type strain sequencing project: providing services to taxonomists for standard genome sequencing and annotation.</title>
        <authorList>
            <consortium name="The Broad Institute Genomics Platform"/>
            <consortium name="The Broad Institute Genome Sequencing Center for Infectious Disease"/>
            <person name="Wu L."/>
            <person name="Ma J."/>
        </authorList>
    </citation>
    <scope>NUCLEOTIDE SEQUENCE [LARGE SCALE GENOMIC DNA]</scope>
    <source>
        <strain evidence="3">NBRC 103632</strain>
    </source>
</reference>
<organism evidence="2 3">
    <name type="scientific">Methylobacterium tardum</name>
    <dbReference type="NCBI Taxonomy" id="374432"/>
    <lineage>
        <taxon>Bacteria</taxon>
        <taxon>Pseudomonadati</taxon>
        <taxon>Pseudomonadota</taxon>
        <taxon>Alphaproteobacteria</taxon>
        <taxon>Hyphomicrobiales</taxon>
        <taxon>Methylobacteriaceae</taxon>
        <taxon>Methylobacterium</taxon>
    </lineage>
</organism>
<gene>
    <name evidence="2" type="ORF">GCM10007890_65360</name>
</gene>